<keyword evidence="15" id="KW-0832">Ubl conjugation</keyword>
<reference evidence="27" key="2">
    <citation type="submission" date="2020-05" db="UniProtKB">
        <authorList>
            <consortium name="EnsemblMetazoa"/>
        </authorList>
    </citation>
    <scope>IDENTIFICATION</scope>
    <source>
        <strain evidence="27">WRAIR2</strain>
    </source>
</reference>
<feature type="compositionally biased region" description="Gly residues" evidence="25">
    <location>
        <begin position="380"/>
        <end position="389"/>
    </location>
</feature>
<comment type="catalytic activity">
    <reaction evidence="23">
        <text>L-threonyl-[protein] + ATP = O-phospho-L-threonyl-[protein] + ADP + H(+)</text>
        <dbReference type="Rhea" id="RHEA:46608"/>
        <dbReference type="Rhea" id="RHEA-COMP:11060"/>
        <dbReference type="Rhea" id="RHEA-COMP:11605"/>
        <dbReference type="ChEBI" id="CHEBI:15378"/>
        <dbReference type="ChEBI" id="CHEBI:30013"/>
        <dbReference type="ChEBI" id="CHEBI:30616"/>
        <dbReference type="ChEBI" id="CHEBI:61977"/>
        <dbReference type="ChEBI" id="CHEBI:456216"/>
        <dbReference type="EC" id="2.7.11.1"/>
    </reaction>
    <physiologicalReaction direction="left-to-right" evidence="23">
        <dbReference type="Rhea" id="RHEA:46609"/>
    </physiologicalReaction>
</comment>
<dbReference type="GO" id="GO:0045292">
    <property type="term" value="P:mRNA cis splicing, via spliceosome"/>
    <property type="evidence" value="ECO:0007669"/>
    <property type="project" value="InterPro"/>
</dbReference>
<organism evidence="27 28">
    <name type="scientific">Anopheles dirus</name>
    <dbReference type="NCBI Taxonomy" id="7168"/>
    <lineage>
        <taxon>Eukaryota</taxon>
        <taxon>Metazoa</taxon>
        <taxon>Ecdysozoa</taxon>
        <taxon>Arthropoda</taxon>
        <taxon>Hexapoda</taxon>
        <taxon>Insecta</taxon>
        <taxon>Pterygota</taxon>
        <taxon>Neoptera</taxon>
        <taxon>Endopterygota</taxon>
        <taxon>Diptera</taxon>
        <taxon>Nematocera</taxon>
        <taxon>Culicoidea</taxon>
        <taxon>Culicidae</taxon>
        <taxon>Anophelinae</taxon>
        <taxon>Anopheles</taxon>
    </lineage>
</organism>
<dbReference type="InterPro" id="IPR000719">
    <property type="entry name" value="Prot_kinase_dom"/>
</dbReference>
<dbReference type="GO" id="GO:0004674">
    <property type="term" value="F:protein serine/threonine kinase activity"/>
    <property type="evidence" value="ECO:0007669"/>
    <property type="project" value="UniProtKB-KW"/>
</dbReference>
<keyword evidence="14" id="KW-0067">ATP-binding</keyword>
<keyword evidence="12" id="KW-0418">Kinase</keyword>
<keyword evidence="17" id="KW-0508">mRNA splicing</keyword>
<protein>
    <recommendedName>
        <fullName evidence="20">Serine/threonine-protein kinase PRP4 homolog</fullName>
        <ecNumber evidence="3">2.7.11.1</ecNumber>
    </recommendedName>
    <alternativeName>
        <fullName evidence="21">PRP4 pre-mRNA-processing factor 4 homolog</fullName>
    </alternativeName>
</protein>
<keyword evidence="11" id="KW-0547">Nucleotide-binding</keyword>
<feature type="compositionally biased region" description="Basic residues" evidence="25">
    <location>
        <begin position="56"/>
        <end position="68"/>
    </location>
</feature>
<keyword evidence="7" id="KW-0597">Phosphoprotein</keyword>
<keyword evidence="28" id="KW-1185">Reference proteome</keyword>
<dbReference type="CDD" id="cd14135">
    <property type="entry name" value="STKc_PRP4"/>
    <property type="match status" value="1"/>
</dbReference>
<name>A0A182NV20_9DIPT</name>
<comment type="similarity">
    <text evidence="19">Belongs to the protein kinase superfamily. CMGC Ser/Thr protein kinase family.</text>
</comment>
<evidence type="ECO:0000256" key="4">
    <source>
        <dbReference type="ARBA" id="ARBA00022454"/>
    </source>
</evidence>
<feature type="compositionally biased region" description="Basic and acidic residues" evidence="25">
    <location>
        <begin position="567"/>
        <end position="610"/>
    </location>
</feature>
<comment type="subcellular location">
    <subcellularLocation>
        <location evidence="2">Chromosome</location>
        <location evidence="2">Centromere</location>
        <location evidence="2">Kinetochore</location>
    </subcellularLocation>
    <subcellularLocation>
        <location evidence="1">Nucleus</location>
    </subcellularLocation>
</comment>
<dbReference type="InterPro" id="IPR044092">
    <property type="entry name" value="STKc_PRP4"/>
</dbReference>
<feature type="compositionally biased region" description="Basic and acidic residues" evidence="25">
    <location>
        <begin position="82"/>
        <end position="101"/>
    </location>
</feature>
<feature type="compositionally biased region" description="Basic residues" evidence="25">
    <location>
        <begin position="31"/>
        <end position="46"/>
    </location>
</feature>
<evidence type="ECO:0000256" key="14">
    <source>
        <dbReference type="ARBA" id="ARBA00022840"/>
    </source>
</evidence>
<feature type="compositionally biased region" description="Basic and acidic residues" evidence="25">
    <location>
        <begin position="275"/>
        <end position="379"/>
    </location>
</feature>
<keyword evidence="13" id="KW-0995">Kinetochore</keyword>
<dbReference type="FunFam" id="1.10.510.10:FF:000078">
    <property type="entry name" value="Serine/threonine-protein kinase PRP4 homolog"/>
    <property type="match status" value="1"/>
</dbReference>
<dbReference type="InterPro" id="IPR008271">
    <property type="entry name" value="Ser/Thr_kinase_AS"/>
</dbReference>
<feature type="region of interest" description="Disordered" evidence="25">
    <location>
        <begin position="195"/>
        <end position="488"/>
    </location>
</feature>
<dbReference type="Gene3D" id="1.10.510.10">
    <property type="entry name" value="Transferase(Phosphotransferase) domain 1"/>
    <property type="match status" value="1"/>
</dbReference>
<evidence type="ECO:0000256" key="15">
    <source>
        <dbReference type="ARBA" id="ARBA00022843"/>
    </source>
</evidence>
<evidence type="ECO:0000256" key="2">
    <source>
        <dbReference type="ARBA" id="ARBA00004629"/>
    </source>
</evidence>
<evidence type="ECO:0000256" key="1">
    <source>
        <dbReference type="ARBA" id="ARBA00004123"/>
    </source>
</evidence>
<feature type="compositionally biased region" description="Basic and acidic residues" evidence="25">
    <location>
        <begin position="390"/>
        <end position="442"/>
    </location>
</feature>
<keyword evidence="10" id="KW-0747">Spliceosome</keyword>
<evidence type="ECO:0000256" key="9">
    <source>
        <dbReference type="ARBA" id="ARBA00022679"/>
    </source>
</evidence>
<dbReference type="PANTHER" id="PTHR24058:SF103">
    <property type="entry name" value="SERINE_THREONINE-PROTEIN KINASE PRP4 HOMOLOG"/>
    <property type="match status" value="1"/>
</dbReference>
<keyword evidence="5" id="KW-1017">Isopeptide bond</keyword>
<evidence type="ECO:0000256" key="12">
    <source>
        <dbReference type="ARBA" id="ARBA00022777"/>
    </source>
</evidence>
<evidence type="ECO:0000256" key="13">
    <source>
        <dbReference type="ARBA" id="ARBA00022838"/>
    </source>
</evidence>
<evidence type="ECO:0000256" key="21">
    <source>
        <dbReference type="ARBA" id="ARBA00031858"/>
    </source>
</evidence>
<feature type="region of interest" description="Disordered" evidence="25">
    <location>
        <begin position="1"/>
        <end position="168"/>
    </location>
</feature>
<evidence type="ECO:0000313" key="28">
    <source>
        <dbReference type="Proteomes" id="UP000075884"/>
    </source>
</evidence>
<dbReference type="PROSITE" id="PS00108">
    <property type="entry name" value="PROTEIN_KINASE_ST"/>
    <property type="match status" value="1"/>
</dbReference>
<dbReference type="VEuPathDB" id="VectorBase:ADIR011521"/>
<reference evidence="28" key="1">
    <citation type="submission" date="2013-03" db="EMBL/GenBank/DDBJ databases">
        <title>The Genome Sequence of Anopheles dirus WRAIR2.</title>
        <authorList>
            <consortium name="The Broad Institute Genomics Platform"/>
            <person name="Neafsey D.E."/>
            <person name="Walton C."/>
            <person name="Walker B."/>
            <person name="Young S.K."/>
            <person name="Zeng Q."/>
            <person name="Gargeya S."/>
            <person name="Fitzgerald M."/>
            <person name="Haas B."/>
            <person name="Abouelleil A."/>
            <person name="Allen A.W."/>
            <person name="Alvarado L."/>
            <person name="Arachchi H.M."/>
            <person name="Berlin A.M."/>
            <person name="Chapman S.B."/>
            <person name="Gainer-Dewar J."/>
            <person name="Goldberg J."/>
            <person name="Griggs A."/>
            <person name="Gujja S."/>
            <person name="Hansen M."/>
            <person name="Howarth C."/>
            <person name="Imamovic A."/>
            <person name="Ireland A."/>
            <person name="Larimer J."/>
            <person name="McCowan C."/>
            <person name="Murphy C."/>
            <person name="Pearson M."/>
            <person name="Poon T.W."/>
            <person name="Priest M."/>
            <person name="Roberts A."/>
            <person name="Saif S."/>
            <person name="Shea T."/>
            <person name="Sisk P."/>
            <person name="Sykes S."/>
            <person name="Wortman J."/>
            <person name="Nusbaum C."/>
            <person name="Birren B."/>
        </authorList>
    </citation>
    <scope>NUCLEOTIDE SEQUENCE [LARGE SCALE GENOMIC DNA]</scope>
    <source>
        <strain evidence="28">WRAIR2</strain>
    </source>
</reference>
<dbReference type="EnsemblMetazoa" id="ADIR011521-RA">
    <property type="protein sequence ID" value="ADIR011521-PA"/>
    <property type="gene ID" value="ADIR011521"/>
</dbReference>
<evidence type="ECO:0000256" key="23">
    <source>
        <dbReference type="ARBA" id="ARBA00048659"/>
    </source>
</evidence>
<dbReference type="InterPro" id="IPR011009">
    <property type="entry name" value="Kinase-like_dom_sf"/>
</dbReference>
<evidence type="ECO:0000256" key="3">
    <source>
        <dbReference type="ARBA" id="ARBA00012513"/>
    </source>
</evidence>
<evidence type="ECO:0000256" key="5">
    <source>
        <dbReference type="ARBA" id="ARBA00022499"/>
    </source>
</evidence>
<proteinExistence type="inferred from homology"/>
<keyword evidence="9" id="KW-0808">Transferase</keyword>
<evidence type="ECO:0000313" key="27">
    <source>
        <dbReference type="EnsemblMetazoa" id="ADIR011521-PA"/>
    </source>
</evidence>
<keyword evidence="18" id="KW-0539">Nucleus</keyword>
<dbReference type="PROSITE" id="PS50011">
    <property type="entry name" value="PROTEIN_KINASE_DOM"/>
    <property type="match status" value="1"/>
</dbReference>
<accession>A0A182NV20</accession>
<evidence type="ECO:0000256" key="18">
    <source>
        <dbReference type="ARBA" id="ARBA00023242"/>
    </source>
</evidence>
<feature type="compositionally biased region" description="Polar residues" evidence="25">
    <location>
        <begin position="534"/>
        <end position="544"/>
    </location>
</feature>
<keyword evidence="4" id="KW-0158">Chromosome</keyword>
<dbReference type="SMART" id="SM00220">
    <property type="entry name" value="S_TKc"/>
    <property type="match status" value="1"/>
</dbReference>
<dbReference type="Pfam" id="PF00069">
    <property type="entry name" value="Pkinase"/>
    <property type="match status" value="1"/>
</dbReference>
<feature type="compositionally biased region" description="Basic and acidic residues" evidence="25">
    <location>
        <begin position="545"/>
        <end position="557"/>
    </location>
</feature>
<evidence type="ECO:0000256" key="8">
    <source>
        <dbReference type="ARBA" id="ARBA00022664"/>
    </source>
</evidence>
<evidence type="ECO:0000256" key="19">
    <source>
        <dbReference type="ARBA" id="ARBA00023596"/>
    </source>
</evidence>
<dbReference type="FunFam" id="3.30.200.20:FF:000123">
    <property type="entry name" value="serine/threonine-protein kinase PRP4 homolog"/>
    <property type="match status" value="1"/>
</dbReference>
<evidence type="ECO:0000256" key="10">
    <source>
        <dbReference type="ARBA" id="ARBA00022728"/>
    </source>
</evidence>
<sequence>MASREVIIASDDSDTAEEEQVLQNKTDHKRSSSSRKHKKHKRHKKSSKSDKLDKQHKIKKHKKHKRKHRAEDDDDEEDSSSEGEHAKNGATAEHRKPEQVARVKIPTGSDPQNNGSAKIVEKRKGQISTDPDKLVQMLTQNLEKRKEDVVSVESESDGTTPEDAPSPDVAVIEDDELNLEDLMRQKALLQARLGEYATDDDEEGKLSRAEANARGDRPAKKKRVEPNDAVITIDGDSSPDDADQLRKKPSTVSNRGSRGGKDEMQSANRVSNTEVDSKRAKDFQHPVADARARQIERDRERDREVRAREERRNREEDNYKRRMAEERFEREKARERDRERARARQRERDRSMERRRDRRGYSPRDRSRERRSIERDRGRGGGGGGGGLGSRDRFRGRGSRDRDMRQGFGARMDRERERDRFRDRDRDRDYGRGMQRNGRDGGRGGGGRGRKLDDDRFKDSLSEGLKQQKESSSESEIADIDIDDEEDEEKIIEKRRKEREALLKKLGVVNEDSNTMTEVQPPEIRQANVGGRTAPSSRNDSLETTSERRDDRDRDGTDQSLTPPIPNERKDLMDKVERKPKESPEPPKDLDRQSKEPKSTAKENVKRPEWDMFAEQDIDSNFDSPGTVVANKQAHENPALTDNWDDAEGYYRVRIGEILDNRYVVANYTGQGVFSTVVKARDQARGNAFAAVKIIRNNEIMHKTGLRELEILKKLNDADPSDRYHCLRLYRHFFHKQHLCMVLEPLSMNLREVLKKYGKNVGLHIKAVRSYTQQLLLALKLLKKTGILHADIKPDNILVNENNLVLKLCDFGSASSITDNEITPYLVSRFYRAPEIILGLTYDYGIDMWSAGCSIYELYTGKILFSGQSNNQMLKFFMDLKGKIPNKLIRKGQFKDQHFDQNCNFLSHEIDKITEREKVVVVSMIKPTRDLQQELIAGQNLPDDQIRKVSQLKDLLDKMFALDPAKRISLNHALAHPFIQDKI</sequence>
<feature type="region of interest" description="Disordered" evidence="25">
    <location>
        <begin position="504"/>
        <end position="611"/>
    </location>
</feature>
<evidence type="ECO:0000256" key="17">
    <source>
        <dbReference type="ARBA" id="ARBA00023187"/>
    </source>
</evidence>
<keyword evidence="8" id="KW-0507">mRNA processing</keyword>
<dbReference type="Gene3D" id="3.30.200.20">
    <property type="entry name" value="Phosphorylase Kinase, domain 1"/>
    <property type="match status" value="1"/>
</dbReference>
<evidence type="ECO:0000256" key="16">
    <source>
        <dbReference type="ARBA" id="ARBA00022990"/>
    </source>
</evidence>
<dbReference type="Proteomes" id="UP000075884">
    <property type="component" value="Unassembled WGS sequence"/>
</dbReference>
<dbReference type="InterPro" id="IPR050494">
    <property type="entry name" value="Ser_Thr_dual-spec_kinase"/>
</dbReference>
<keyword evidence="16" id="KW-0007">Acetylation</keyword>
<dbReference type="GO" id="GO:0000776">
    <property type="term" value="C:kinetochore"/>
    <property type="evidence" value="ECO:0007669"/>
    <property type="project" value="UniProtKB-KW"/>
</dbReference>
<evidence type="ECO:0000256" key="6">
    <source>
        <dbReference type="ARBA" id="ARBA00022527"/>
    </source>
</evidence>
<evidence type="ECO:0000256" key="22">
    <source>
        <dbReference type="ARBA" id="ARBA00046964"/>
    </source>
</evidence>
<feature type="compositionally biased region" description="Acidic residues" evidence="25">
    <location>
        <begin position="72"/>
        <end position="81"/>
    </location>
</feature>
<feature type="compositionally biased region" description="Acidic residues" evidence="25">
    <location>
        <begin position="11"/>
        <end position="20"/>
    </location>
</feature>
<keyword evidence="6" id="KW-0723">Serine/threonine-protein kinase</keyword>
<evidence type="ECO:0000256" key="11">
    <source>
        <dbReference type="ARBA" id="ARBA00022741"/>
    </source>
</evidence>
<dbReference type="STRING" id="7168.A0A182NV20"/>
<dbReference type="AlphaFoldDB" id="A0A182NV20"/>
<dbReference type="SUPFAM" id="SSF56112">
    <property type="entry name" value="Protein kinase-like (PK-like)"/>
    <property type="match status" value="1"/>
</dbReference>
<comment type="subunit">
    <text evidence="22">Interacts with CLK1 C-terminus. Associates with the U5 snRNP and NCOR1 deacetylase complexes. Identified in the spliceosome C complex.</text>
</comment>
<comment type="catalytic activity">
    <reaction evidence="24">
        <text>L-seryl-[protein] + ATP = O-phospho-L-seryl-[protein] + ADP + H(+)</text>
        <dbReference type="Rhea" id="RHEA:17989"/>
        <dbReference type="Rhea" id="RHEA-COMP:9863"/>
        <dbReference type="Rhea" id="RHEA-COMP:11604"/>
        <dbReference type="ChEBI" id="CHEBI:15378"/>
        <dbReference type="ChEBI" id="CHEBI:29999"/>
        <dbReference type="ChEBI" id="CHEBI:30616"/>
        <dbReference type="ChEBI" id="CHEBI:83421"/>
        <dbReference type="ChEBI" id="CHEBI:456216"/>
        <dbReference type="EC" id="2.7.11.1"/>
    </reaction>
    <physiologicalReaction direction="left-to-right" evidence="24">
        <dbReference type="Rhea" id="RHEA:17990"/>
    </physiologicalReaction>
</comment>
<feature type="compositionally biased region" description="Basic and acidic residues" evidence="25">
    <location>
        <begin position="204"/>
        <end position="218"/>
    </location>
</feature>
<dbReference type="GO" id="GO:0005681">
    <property type="term" value="C:spliceosomal complex"/>
    <property type="evidence" value="ECO:0007669"/>
    <property type="project" value="UniProtKB-KW"/>
</dbReference>
<feature type="compositionally biased region" description="Polar residues" evidence="25">
    <location>
        <begin position="265"/>
        <end position="274"/>
    </location>
</feature>
<evidence type="ECO:0000256" key="7">
    <source>
        <dbReference type="ARBA" id="ARBA00022553"/>
    </source>
</evidence>
<dbReference type="PANTHER" id="PTHR24058">
    <property type="entry name" value="DUAL SPECIFICITY PROTEIN KINASE"/>
    <property type="match status" value="1"/>
</dbReference>
<feature type="compositionally biased region" description="Basic and acidic residues" evidence="25">
    <location>
        <begin position="450"/>
        <end position="472"/>
    </location>
</feature>
<evidence type="ECO:0000259" key="26">
    <source>
        <dbReference type="PROSITE" id="PS50011"/>
    </source>
</evidence>
<evidence type="ECO:0000256" key="25">
    <source>
        <dbReference type="SAM" id="MobiDB-lite"/>
    </source>
</evidence>
<evidence type="ECO:0000256" key="20">
    <source>
        <dbReference type="ARBA" id="ARBA00023637"/>
    </source>
</evidence>
<dbReference type="EC" id="2.7.11.1" evidence="3"/>
<feature type="compositionally biased region" description="Acidic residues" evidence="25">
    <location>
        <begin position="476"/>
        <end position="488"/>
    </location>
</feature>
<evidence type="ECO:0000256" key="24">
    <source>
        <dbReference type="ARBA" id="ARBA00048977"/>
    </source>
</evidence>
<feature type="domain" description="Protein kinase" evidence="26">
    <location>
        <begin position="663"/>
        <end position="979"/>
    </location>
</feature>
<dbReference type="GO" id="GO:0005524">
    <property type="term" value="F:ATP binding"/>
    <property type="evidence" value="ECO:0007669"/>
    <property type="project" value="UniProtKB-KW"/>
</dbReference>